<keyword evidence="1" id="KW-0472">Membrane</keyword>
<sequence>MIALPAFLRGETVADAMARPRNAFTGLRLVLAVMVVVSHAFSVATGGLLDEPLTRATGFTLGEHAVNGFFAVSGFLVTMSLDRRGARDYVVARTLRILPGLAAATLLVTFGLGTAMTALPAGTYVSEPGTWRFVLNTLTTFKSNASLPGVFAQNPYPSPLGTVWTLKYEVLCYLGVLAAGFLGLLRRPRAVAGLALVLALALLALDATRADLPKGLETALRLPLIFAIGAAFYLNRSQVRLSLPLAAGLIALCALLHGTPLYRTGLFAAEAYGGVALGFAPALARPLLDPKADLSYGVYLYGWPIQQSLHALYPGTSGAALLAPSLVLALMVAALSWYAVERPALRLKARTLGRRTLRTIEPAGP</sequence>
<feature type="transmembrane region" description="Helical" evidence="1">
    <location>
        <begin position="192"/>
        <end position="212"/>
    </location>
</feature>
<reference evidence="3" key="1">
    <citation type="journal article" date="2021" name="Front. Microbiol.">
        <title>Comprehensive Comparative Genomics and Phenotyping of Methylobacterium Species.</title>
        <authorList>
            <person name="Alessa O."/>
            <person name="Ogura Y."/>
            <person name="Fujitani Y."/>
            <person name="Takami H."/>
            <person name="Hayashi T."/>
            <person name="Sahin N."/>
            <person name="Tani A."/>
        </authorList>
    </citation>
    <scope>NUCLEOTIDE SEQUENCE</scope>
    <source>
        <strain evidence="3">LMG 23639</strain>
    </source>
</reference>
<feature type="transmembrane region" description="Helical" evidence="1">
    <location>
        <begin position="166"/>
        <end position="185"/>
    </location>
</feature>
<feature type="domain" description="Acyltransferase 3" evidence="2">
    <location>
        <begin position="23"/>
        <end position="335"/>
    </location>
</feature>
<dbReference type="InterPro" id="IPR050879">
    <property type="entry name" value="Acyltransferase_3"/>
</dbReference>
<feature type="transmembrane region" description="Helical" evidence="1">
    <location>
        <begin position="241"/>
        <end position="259"/>
    </location>
</feature>
<feature type="transmembrane region" description="Helical" evidence="1">
    <location>
        <begin position="61"/>
        <end position="81"/>
    </location>
</feature>
<gene>
    <name evidence="3" type="ORF">AOPFMNJM_3116</name>
</gene>
<dbReference type="PANTHER" id="PTHR23028">
    <property type="entry name" value="ACETYLTRANSFERASE"/>
    <property type="match status" value="1"/>
</dbReference>
<evidence type="ECO:0000313" key="4">
    <source>
        <dbReference type="Proteomes" id="UP001055102"/>
    </source>
</evidence>
<name>A0ABQ4SZZ0_9HYPH</name>
<dbReference type="InterPro" id="IPR002656">
    <property type="entry name" value="Acyl_transf_3_dom"/>
</dbReference>
<proteinExistence type="predicted"/>
<accession>A0ABQ4SZZ0</accession>
<dbReference type="PANTHER" id="PTHR23028:SF53">
    <property type="entry name" value="ACYL_TRANSF_3 DOMAIN-CONTAINING PROTEIN"/>
    <property type="match status" value="1"/>
</dbReference>
<keyword evidence="1" id="KW-1133">Transmembrane helix</keyword>
<keyword evidence="1" id="KW-0812">Transmembrane</keyword>
<comment type="caution">
    <text evidence="3">The sequence shown here is derived from an EMBL/GenBank/DDBJ whole genome shotgun (WGS) entry which is preliminary data.</text>
</comment>
<feature type="transmembrane region" description="Helical" evidence="1">
    <location>
        <begin position="218"/>
        <end position="234"/>
    </location>
</feature>
<keyword evidence="4" id="KW-1185">Reference proteome</keyword>
<feature type="transmembrane region" description="Helical" evidence="1">
    <location>
        <begin position="101"/>
        <end position="125"/>
    </location>
</feature>
<protein>
    <recommendedName>
        <fullName evidence="2">Acyltransferase 3 domain-containing protein</fullName>
    </recommendedName>
</protein>
<organism evidence="3 4">
    <name type="scientific">Methylobacterium jeotgali</name>
    <dbReference type="NCBI Taxonomy" id="381630"/>
    <lineage>
        <taxon>Bacteria</taxon>
        <taxon>Pseudomonadati</taxon>
        <taxon>Pseudomonadota</taxon>
        <taxon>Alphaproteobacteria</taxon>
        <taxon>Hyphomicrobiales</taxon>
        <taxon>Methylobacteriaceae</taxon>
        <taxon>Methylobacterium</taxon>
    </lineage>
</organism>
<evidence type="ECO:0000256" key="1">
    <source>
        <dbReference type="SAM" id="Phobius"/>
    </source>
</evidence>
<evidence type="ECO:0000313" key="3">
    <source>
        <dbReference type="EMBL" id="GJE07786.1"/>
    </source>
</evidence>
<evidence type="ECO:0000259" key="2">
    <source>
        <dbReference type="Pfam" id="PF01757"/>
    </source>
</evidence>
<dbReference type="Proteomes" id="UP001055102">
    <property type="component" value="Unassembled WGS sequence"/>
</dbReference>
<reference evidence="3" key="2">
    <citation type="submission" date="2021-08" db="EMBL/GenBank/DDBJ databases">
        <authorList>
            <person name="Tani A."/>
            <person name="Ola A."/>
            <person name="Ogura Y."/>
            <person name="Katsura K."/>
            <person name="Hayashi T."/>
        </authorList>
    </citation>
    <scope>NUCLEOTIDE SEQUENCE</scope>
    <source>
        <strain evidence="3">LMG 23639</strain>
    </source>
</reference>
<dbReference type="EMBL" id="BPQR01000053">
    <property type="protein sequence ID" value="GJE07786.1"/>
    <property type="molecule type" value="Genomic_DNA"/>
</dbReference>
<feature type="transmembrane region" description="Helical" evidence="1">
    <location>
        <begin position="29"/>
        <end position="49"/>
    </location>
</feature>
<dbReference type="Pfam" id="PF01757">
    <property type="entry name" value="Acyl_transf_3"/>
    <property type="match status" value="1"/>
</dbReference>
<feature type="transmembrane region" description="Helical" evidence="1">
    <location>
        <begin position="319"/>
        <end position="340"/>
    </location>
</feature>